<dbReference type="InterPro" id="IPR009056">
    <property type="entry name" value="Cyt_c-like_dom"/>
</dbReference>
<organism evidence="9 10">
    <name type="scientific">Solimonas terrae</name>
    <dbReference type="NCBI Taxonomy" id="1396819"/>
    <lineage>
        <taxon>Bacteria</taxon>
        <taxon>Pseudomonadati</taxon>
        <taxon>Pseudomonadota</taxon>
        <taxon>Gammaproteobacteria</taxon>
        <taxon>Nevskiales</taxon>
        <taxon>Nevskiaceae</taxon>
        <taxon>Solimonas</taxon>
    </lineage>
</organism>
<protein>
    <submittedName>
        <fullName evidence="9">C-type cytochrome</fullName>
    </submittedName>
</protein>
<evidence type="ECO:0000259" key="8">
    <source>
        <dbReference type="PROSITE" id="PS51007"/>
    </source>
</evidence>
<gene>
    <name evidence="9" type="ORF">G7Y85_08360</name>
</gene>
<reference evidence="9 10" key="1">
    <citation type="journal article" date="2014" name="Int. J. Syst. Evol. Microbiol.">
        <title>Solimonas terrae sp. nov., isolated from soil.</title>
        <authorList>
            <person name="Kim S.J."/>
            <person name="Moon J.Y."/>
            <person name="Weon H.Y."/>
            <person name="Ahn J.H."/>
            <person name="Chen W.M."/>
            <person name="Kwon S.W."/>
        </authorList>
    </citation>
    <scope>NUCLEOTIDE SEQUENCE [LARGE SCALE GENOMIC DNA]</scope>
    <source>
        <strain evidence="9 10">KIS83-12</strain>
    </source>
</reference>
<feature type="domain" description="Cytochrome c" evidence="8">
    <location>
        <begin position="28"/>
        <end position="109"/>
    </location>
</feature>
<dbReference type="InterPro" id="IPR050597">
    <property type="entry name" value="Cytochrome_c_Oxidase_Subunit"/>
</dbReference>
<dbReference type="RefSeq" id="WP_166254830.1">
    <property type="nucleotide sequence ID" value="NZ_JAAMOW010000004.1"/>
</dbReference>
<keyword evidence="7" id="KW-0732">Signal</keyword>
<evidence type="ECO:0000256" key="6">
    <source>
        <dbReference type="PROSITE-ProRule" id="PRU00433"/>
    </source>
</evidence>
<dbReference type="Gene3D" id="1.10.760.10">
    <property type="entry name" value="Cytochrome c-like domain"/>
    <property type="match status" value="1"/>
</dbReference>
<dbReference type="GO" id="GO:0009055">
    <property type="term" value="F:electron transfer activity"/>
    <property type="evidence" value="ECO:0007669"/>
    <property type="project" value="InterPro"/>
</dbReference>
<evidence type="ECO:0000313" key="9">
    <source>
        <dbReference type="EMBL" id="NGY04775.1"/>
    </source>
</evidence>
<dbReference type="SUPFAM" id="SSF46626">
    <property type="entry name" value="Cytochrome c"/>
    <property type="match status" value="1"/>
</dbReference>
<keyword evidence="3 6" id="KW-0479">Metal-binding</keyword>
<comment type="caution">
    <text evidence="9">The sequence shown here is derived from an EMBL/GenBank/DDBJ whole genome shotgun (WGS) entry which is preliminary data.</text>
</comment>
<evidence type="ECO:0000256" key="2">
    <source>
        <dbReference type="ARBA" id="ARBA00022617"/>
    </source>
</evidence>
<evidence type="ECO:0000313" key="10">
    <source>
        <dbReference type="Proteomes" id="UP000472676"/>
    </source>
</evidence>
<feature type="signal peptide" evidence="7">
    <location>
        <begin position="1"/>
        <end position="25"/>
    </location>
</feature>
<dbReference type="GO" id="GO:0020037">
    <property type="term" value="F:heme binding"/>
    <property type="evidence" value="ECO:0007669"/>
    <property type="project" value="InterPro"/>
</dbReference>
<dbReference type="PROSITE" id="PS51007">
    <property type="entry name" value="CYTC"/>
    <property type="match status" value="1"/>
</dbReference>
<name>A0A6M2BRA3_9GAMM</name>
<keyword evidence="10" id="KW-1185">Reference proteome</keyword>
<dbReference type="Pfam" id="PF00034">
    <property type="entry name" value="Cytochrom_C"/>
    <property type="match status" value="1"/>
</dbReference>
<sequence length="112" mass="11687">MKSARWGVIALAAPLALLLAAPVQAADGNAEAGRVKANTCMGCHGIPKYNNVYPTYRVPKLGGQSADYIAAALNEYKQGNRAHGTMHAQASSLSDQDIADIAAFLATAPKHP</sequence>
<dbReference type="InterPro" id="IPR036909">
    <property type="entry name" value="Cyt_c-like_dom_sf"/>
</dbReference>
<evidence type="ECO:0000256" key="7">
    <source>
        <dbReference type="SAM" id="SignalP"/>
    </source>
</evidence>
<dbReference type="AlphaFoldDB" id="A0A6M2BRA3"/>
<keyword evidence="2 6" id="KW-0349">Heme</keyword>
<dbReference type="PANTHER" id="PTHR33751">
    <property type="entry name" value="CBB3-TYPE CYTOCHROME C OXIDASE SUBUNIT FIXP"/>
    <property type="match status" value="1"/>
</dbReference>
<feature type="chain" id="PRO_5026835840" evidence="7">
    <location>
        <begin position="26"/>
        <end position="112"/>
    </location>
</feature>
<evidence type="ECO:0000256" key="3">
    <source>
        <dbReference type="ARBA" id="ARBA00022723"/>
    </source>
</evidence>
<dbReference type="PANTHER" id="PTHR33751:SF9">
    <property type="entry name" value="CYTOCHROME C4"/>
    <property type="match status" value="1"/>
</dbReference>
<proteinExistence type="predicted"/>
<evidence type="ECO:0000256" key="5">
    <source>
        <dbReference type="ARBA" id="ARBA00023004"/>
    </source>
</evidence>
<evidence type="ECO:0000256" key="4">
    <source>
        <dbReference type="ARBA" id="ARBA00022982"/>
    </source>
</evidence>
<dbReference type="GO" id="GO:0046872">
    <property type="term" value="F:metal ion binding"/>
    <property type="evidence" value="ECO:0007669"/>
    <property type="project" value="UniProtKB-KW"/>
</dbReference>
<keyword evidence="1" id="KW-0813">Transport</keyword>
<keyword evidence="4" id="KW-0249">Electron transport</keyword>
<accession>A0A6M2BRA3</accession>
<keyword evidence="5 6" id="KW-0408">Iron</keyword>
<dbReference type="EMBL" id="JAAMOW010000004">
    <property type="protein sequence ID" value="NGY04775.1"/>
    <property type="molecule type" value="Genomic_DNA"/>
</dbReference>
<evidence type="ECO:0000256" key="1">
    <source>
        <dbReference type="ARBA" id="ARBA00022448"/>
    </source>
</evidence>
<dbReference type="Proteomes" id="UP000472676">
    <property type="component" value="Unassembled WGS sequence"/>
</dbReference>